<evidence type="ECO:0000313" key="2">
    <source>
        <dbReference type="EMBL" id="QPP09400.1"/>
    </source>
</evidence>
<feature type="region of interest" description="Disordered" evidence="1">
    <location>
        <begin position="1"/>
        <end position="30"/>
    </location>
</feature>
<name>A0A7T1WVW7_9ACTN</name>
<organism evidence="2 3">
    <name type="scientific">Streptomyces bathyalis</name>
    <dbReference type="NCBI Taxonomy" id="2710756"/>
    <lineage>
        <taxon>Bacteria</taxon>
        <taxon>Bacillati</taxon>
        <taxon>Actinomycetota</taxon>
        <taxon>Actinomycetes</taxon>
        <taxon>Kitasatosporales</taxon>
        <taxon>Streptomycetaceae</taxon>
        <taxon>Streptomyces</taxon>
    </lineage>
</organism>
<sequence length="62" mass="6681">MTTTVPMATATPSRTLSDRTMTGGSELPLPTGVGFEAPLWLLAGVEDEEETSFEPNIWRGID</sequence>
<dbReference type="KEGG" id="sbat:G4Z16_26645"/>
<accession>A0A7T1WVW7</accession>
<evidence type="ECO:0000313" key="3">
    <source>
        <dbReference type="Proteomes" id="UP000595046"/>
    </source>
</evidence>
<dbReference type="Proteomes" id="UP000595046">
    <property type="component" value="Chromosome"/>
</dbReference>
<proteinExistence type="predicted"/>
<feature type="compositionally biased region" description="Low complexity" evidence="1">
    <location>
        <begin position="1"/>
        <end position="12"/>
    </location>
</feature>
<feature type="compositionally biased region" description="Polar residues" evidence="1">
    <location>
        <begin position="13"/>
        <end position="23"/>
    </location>
</feature>
<dbReference type="EMBL" id="CP048882">
    <property type="protein sequence ID" value="QPP09400.1"/>
    <property type="molecule type" value="Genomic_DNA"/>
</dbReference>
<dbReference type="RefSeq" id="WP_197353175.1">
    <property type="nucleotide sequence ID" value="NZ_CP048882.1"/>
</dbReference>
<keyword evidence="3" id="KW-1185">Reference proteome</keyword>
<reference evidence="3" key="1">
    <citation type="submission" date="2020-02" db="EMBL/GenBank/DDBJ databases">
        <title>Streptomyces sp. ASO4wet.</title>
        <authorList>
            <person name="Risdian C."/>
            <person name="Landwehr W."/>
            <person name="Schupp P."/>
            <person name="Wink J."/>
        </authorList>
    </citation>
    <scope>NUCLEOTIDE SEQUENCE [LARGE SCALE GENOMIC DNA]</scope>
    <source>
        <strain evidence="3">ASO4wet</strain>
    </source>
</reference>
<protein>
    <submittedName>
        <fullName evidence="2">Uncharacterized protein</fullName>
    </submittedName>
</protein>
<evidence type="ECO:0000256" key="1">
    <source>
        <dbReference type="SAM" id="MobiDB-lite"/>
    </source>
</evidence>
<gene>
    <name evidence="2" type="ORF">G4Z16_26645</name>
</gene>
<dbReference type="AlphaFoldDB" id="A0A7T1WVW7"/>